<feature type="compositionally biased region" description="Low complexity" evidence="10">
    <location>
        <begin position="506"/>
        <end position="523"/>
    </location>
</feature>
<evidence type="ECO:0000256" key="4">
    <source>
        <dbReference type="ARBA" id="ARBA00012865"/>
    </source>
</evidence>
<dbReference type="EMBL" id="BMMQ01000001">
    <property type="protein sequence ID" value="GGO58843.1"/>
    <property type="molecule type" value="Genomic_DNA"/>
</dbReference>
<dbReference type="InterPro" id="IPR001460">
    <property type="entry name" value="PCN-bd_Tpept"/>
</dbReference>
<dbReference type="PANTHER" id="PTHR30627:SF24">
    <property type="entry name" value="PENICILLIN-BINDING PROTEIN 4B"/>
    <property type="match status" value="1"/>
</dbReference>
<name>A0ABQ2MU43_9MICO</name>
<dbReference type="GO" id="GO:0051301">
    <property type="term" value="P:cell division"/>
    <property type="evidence" value="ECO:0007669"/>
    <property type="project" value="UniProtKB-KW"/>
</dbReference>
<keyword evidence="8 9" id="KW-0046">Antibiotic resistance</keyword>
<dbReference type="PANTHER" id="PTHR30627">
    <property type="entry name" value="PEPTIDOGLYCAN D,D-TRANSPEPTIDASE"/>
    <property type="match status" value="1"/>
</dbReference>
<keyword evidence="7" id="KW-0472">Membrane</keyword>
<dbReference type="InterPro" id="IPR036138">
    <property type="entry name" value="PBP_dimer_sf"/>
</dbReference>
<comment type="catalytic activity">
    <reaction evidence="9">
        <text>a beta-lactam + H2O = a substituted beta-amino acid</text>
        <dbReference type="Rhea" id="RHEA:20401"/>
        <dbReference type="ChEBI" id="CHEBI:15377"/>
        <dbReference type="ChEBI" id="CHEBI:35627"/>
        <dbReference type="ChEBI" id="CHEBI:140347"/>
        <dbReference type="EC" id="3.5.2.6"/>
    </reaction>
</comment>
<evidence type="ECO:0000256" key="7">
    <source>
        <dbReference type="ARBA" id="ARBA00023136"/>
    </source>
</evidence>
<evidence type="ECO:0000256" key="6">
    <source>
        <dbReference type="ARBA" id="ARBA00022801"/>
    </source>
</evidence>
<dbReference type="Gene3D" id="3.90.1310.10">
    <property type="entry name" value="Penicillin-binding protein 2a (Domain 2)"/>
    <property type="match status" value="1"/>
</dbReference>
<proteinExistence type="inferred from homology"/>
<dbReference type="InterPro" id="IPR002137">
    <property type="entry name" value="Beta-lactam_class-D_AS"/>
</dbReference>
<evidence type="ECO:0000256" key="3">
    <source>
        <dbReference type="ARBA" id="ARBA00007898"/>
    </source>
</evidence>
<keyword evidence="13" id="KW-0131">Cell cycle</keyword>
<dbReference type="InterPro" id="IPR050515">
    <property type="entry name" value="Beta-lactam/transpept"/>
</dbReference>
<comment type="similarity">
    <text evidence="2">Belongs to the transpeptidase family.</text>
</comment>
<dbReference type="EC" id="3.5.2.6" evidence="4 9"/>
<evidence type="ECO:0000259" key="12">
    <source>
        <dbReference type="Pfam" id="PF03717"/>
    </source>
</evidence>
<protein>
    <recommendedName>
        <fullName evidence="4 9">Beta-lactamase</fullName>
        <ecNumber evidence="4 9">3.5.2.6</ecNumber>
    </recommendedName>
</protein>
<sequence>MGLSGLMLVSCTGDDGLAEAVSELRESAENHEFAGDALAEFPLTVTAAEPVEKDGTATVELSFDWDIDGNEWAYRVPVTLTETDEGWNVEETPELSGLGLKEGETIEVARSYPERADIVGAGGKTIVTEREVASYGLDKSWVEPDQVSDSAARIAEALGIDADEFAARAEQMGEQAFVEAITLRPDDAQSRVPDDFFDIPGANAVEKTMMLAPTRAFARDVLGTVGEATAEIIEESDGTVAAGDIVGLSGLQKAKDAELRGTPSIAINAVSGEQSRELVSFEGAKAEPLATTLDVELHNRADRVLSGVDGTASIVAIRPSTGGVLAVANSESSDVFANATSGQYAPGSTFKVVTALALLRAGASPDDVVTCADTLTVDGYEFHNFPEYPDAKTGEISLRDAIANSCNTAMVAQADRIDDAALQDAAASLGLVGTSDIGAFMGSVPHSTSATEHAADLIGQGRILVSPFAMATVAASVAAGATVAPHVLETAEASAEASEAPEDSADGSADPAATSAPAEGAAPLTAEEASTLGELMRAVVTDGSGSELKGLEPAVSAKTGTAEFDDDGELATHGWMIATQGDLAVAVFVADGTGSDTAAPIVKELLAAEPAA</sequence>
<comment type="caution">
    <text evidence="13">The sequence shown here is derived from an EMBL/GenBank/DDBJ whole genome shotgun (WGS) entry which is preliminary data.</text>
</comment>
<keyword evidence="6 9" id="KW-0378">Hydrolase</keyword>
<feature type="region of interest" description="Disordered" evidence="10">
    <location>
        <begin position="492"/>
        <end position="524"/>
    </location>
</feature>
<evidence type="ECO:0000256" key="10">
    <source>
        <dbReference type="SAM" id="MobiDB-lite"/>
    </source>
</evidence>
<organism evidence="13 14">
    <name type="scientific">Microbacterium nanhaiense</name>
    <dbReference type="NCBI Taxonomy" id="1301026"/>
    <lineage>
        <taxon>Bacteria</taxon>
        <taxon>Bacillati</taxon>
        <taxon>Actinomycetota</taxon>
        <taxon>Actinomycetes</taxon>
        <taxon>Micrococcales</taxon>
        <taxon>Microbacteriaceae</taxon>
        <taxon>Microbacterium</taxon>
    </lineage>
</organism>
<feature type="domain" description="Penicillin-binding protein dimerisation" evidence="12">
    <location>
        <begin position="112"/>
        <end position="272"/>
    </location>
</feature>
<dbReference type="InterPro" id="IPR012338">
    <property type="entry name" value="Beta-lactam/transpept-like"/>
</dbReference>
<reference evidence="14" key="1">
    <citation type="journal article" date="2019" name="Int. J. Syst. Evol. Microbiol.">
        <title>The Global Catalogue of Microorganisms (GCM) 10K type strain sequencing project: providing services to taxonomists for standard genome sequencing and annotation.</title>
        <authorList>
            <consortium name="The Broad Institute Genomics Platform"/>
            <consortium name="The Broad Institute Genome Sequencing Center for Infectious Disease"/>
            <person name="Wu L."/>
            <person name="Ma J."/>
        </authorList>
    </citation>
    <scope>NUCLEOTIDE SEQUENCE [LARGE SCALE GENOMIC DNA]</scope>
    <source>
        <strain evidence="14">CGMCC 4.7181</strain>
    </source>
</reference>
<comment type="subcellular location">
    <subcellularLocation>
        <location evidence="1">Membrane</location>
    </subcellularLocation>
</comment>
<dbReference type="SUPFAM" id="SSF56601">
    <property type="entry name" value="beta-lactamase/transpeptidase-like"/>
    <property type="match status" value="1"/>
</dbReference>
<evidence type="ECO:0000256" key="8">
    <source>
        <dbReference type="ARBA" id="ARBA00023251"/>
    </source>
</evidence>
<evidence type="ECO:0000256" key="5">
    <source>
        <dbReference type="ARBA" id="ARBA00022729"/>
    </source>
</evidence>
<dbReference type="Pfam" id="PF03717">
    <property type="entry name" value="PBP_dimer"/>
    <property type="match status" value="1"/>
</dbReference>
<evidence type="ECO:0000313" key="14">
    <source>
        <dbReference type="Proteomes" id="UP000638043"/>
    </source>
</evidence>
<keyword evidence="14" id="KW-1185">Reference proteome</keyword>
<evidence type="ECO:0000256" key="9">
    <source>
        <dbReference type="RuleBase" id="RU361140"/>
    </source>
</evidence>
<dbReference type="Pfam" id="PF00905">
    <property type="entry name" value="Transpeptidase"/>
    <property type="match status" value="1"/>
</dbReference>
<gene>
    <name evidence="13" type="ORF">GCM10010910_00370</name>
</gene>
<dbReference type="Gene3D" id="3.40.710.10">
    <property type="entry name" value="DD-peptidase/beta-lactamase superfamily"/>
    <property type="match status" value="1"/>
</dbReference>
<evidence type="ECO:0000259" key="11">
    <source>
        <dbReference type="Pfam" id="PF00905"/>
    </source>
</evidence>
<accession>A0ABQ2MU43</accession>
<comment type="similarity">
    <text evidence="3 9">Belongs to the class-D beta-lactamase family.</text>
</comment>
<evidence type="ECO:0000313" key="13">
    <source>
        <dbReference type="EMBL" id="GGO58843.1"/>
    </source>
</evidence>
<dbReference type="Proteomes" id="UP000638043">
    <property type="component" value="Unassembled WGS sequence"/>
</dbReference>
<keyword evidence="13" id="KW-0132">Cell division</keyword>
<keyword evidence="5" id="KW-0732">Signal</keyword>
<feature type="domain" description="Penicillin-binding protein transpeptidase" evidence="11">
    <location>
        <begin position="313"/>
        <end position="606"/>
    </location>
</feature>
<evidence type="ECO:0000256" key="2">
    <source>
        <dbReference type="ARBA" id="ARBA00007171"/>
    </source>
</evidence>
<dbReference type="PROSITE" id="PS00337">
    <property type="entry name" value="BETA_LACTAMASE_D"/>
    <property type="match status" value="1"/>
</dbReference>
<dbReference type="SUPFAM" id="SSF56519">
    <property type="entry name" value="Penicillin binding protein dimerisation domain"/>
    <property type="match status" value="1"/>
</dbReference>
<dbReference type="InterPro" id="IPR005311">
    <property type="entry name" value="PBP_dimer"/>
</dbReference>
<evidence type="ECO:0000256" key="1">
    <source>
        <dbReference type="ARBA" id="ARBA00004370"/>
    </source>
</evidence>